<accession>A0A556AGW9</accession>
<dbReference type="OrthoDB" id="9806163at2"/>
<sequence length="550" mass="58529">MTELLATLPPETVAMTTRDGVRLDADVYRPAAAGPYPVLLMRQAYGRRIACTLCYAHPRWYAAHGYIVVVQDIRGRGTSEGVFTLGRHDAEDGAETIAWAAKLPGSNGRVGMYGFSYQGYNQYMAASLAGPELQALAPAMAPWDAREGWSHSQGAFRLQSSMGWATQLAAETARHAGDADAYAELARAAKALPLGERVPARPAFMDKYREFSHYTAWRDTPPDDPYWQDISPAARLRAITERKLPALLAAGWYDSFLEGSLAGWKALHEAGAAPAHLVVGPWGHFPWGRRSGAVDFGPEADGGMDALHLRWFDRWLKDADNGVDADAPVRLFDLGSKSWRSFDAWPQGSHALFLAGSGLASLDAQDGRLLDAAPQASHLVDCVVTDPWRPAPSVGGAFGTPPGAVDRAGVDARGDVLTYTSARCTEALTIAGDVALELHVACDRPSFDLACTLSRVQADGKVIPLAEGYRRVAPDADTAVATVRLAATCATLQPGEALRLSIAGAAFPAYAVNPGTGADPKTATGASALVTTLGVHYGAGQPSRLLLNLV</sequence>
<dbReference type="SUPFAM" id="SSF53474">
    <property type="entry name" value="alpha/beta-Hydrolases"/>
    <property type="match status" value="1"/>
</dbReference>
<dbReference type="Pfam" id="PF08530">
    <property type="entry name" value="PepX_C"/>
    <property type="match status" value="1"/>
</dbReference>
<keyword evidence="4" id="KW-1185">Reference proteome</keyword>
<dbReference type="PANTHER" id="PTHR43056">
    <property type="entry name" value="PEPTIDASE S9 PROLYL OLIGOPEPTIDASE"/>
    <property type="match status" value="1"/>
</dbReference>
<dbReference type="EMBL" id="VLTJ01000030">
    <property type="protein sequence ID" value="TSH92121.1"/>
    <property type="molecule type" value="Genomic_DNA"/>
</dbReference>
<dbReference type="InterPro" id="IPR000383">
    <property type="entry name" value="Xaa-Pro-like_dom"/>
</dbReference>
<dbReference type="SMART" id="SM00939">
    <property type="entry name" value="PepX_C"/>
    <property type="match status" value="1"/>
</dbReference>
<evidence type="ECO:0000313" key="3">
    <source>
        <dbReference type="EMBL" id="TSH92121.1"/>
    </source>
</evidence>
<keyword evidence="1 3" id="KW-0378">Hydrolase</keyword>
<dbReference type="Gene3D" id="1.10.3020.10">
    <property type="entry name" value="alpha-amino acid ester hydrolase ( Helical cap domain)"/>
    <property type="match status" value="1"/>
</dbReference>
<dbReference type="AlphaFoldDB" id="A0A556AGW9"/>
<dbReference type="InterPro" id="IPR029058">
    <property type="entry name" value="AB_hydrolase_fold"/>
</dbReference>
<proteinExistence type="predicted"/>
<dbReference type="Gene3D" id="3.40.50.1820">
    <property type="entry name" value="alpha/beta hydrolase"/>
    <property type="match status" value="1"/>
</dbReference>
<evidence type="ECO:0000313" key="4">
    <source>
        <dbReference type="Proteomes" id="UP000318405"/>
    </source>
</evidence>
<dbReference type="InterPro" id="IPR013736">
    <property type="entry name" value="Xaa-Pro_dipept_C"/>
</dbReference>
<gene>
    <name evidence="3" type="ORF">FOZ76_17255</name>
</gene>
<evidence type="ECO:0000256" key="1">
    <source>
        <dbReference type="ARBA" id="ARBA00022801"/>
    </source>
</evidence>
<dbReference type="Pfam" id="PF02129">
    <property type="entry name" value="Peptidase_S15"/>
    <property type="match status" value="1"/>
</dbReference>
<dbReference type="NCBIfam" id="TIGR00976">
    <property type="entry name" value="CocE_NonD"/>
    <property type="match status" value="1"/>
</dbReference>
<evidence type="ECO:0000259" key="2">
    <source>
        <dbReference type="SMART" id="SM00939"/>
    </source>
</evidence>
<name>A0A556AGW9_9BURK</name>
<comment type="caution">
    <text evidence="3">The sequence shown here is derived from an EMBL/GenBank/DDBJ whole genome shotgun (WGS) entry which is preliminary data.</text>
</comment>
<dbReference type="PANTHER" id="PTHR43056:SF10">
    <property type="entry name" value="COCE_NOND FAMILY, PUTATIVE (AFU_ORTHOLOGUE AFUA_7G00600)-RELATED"/>
    <property type="match status" value="1"/>
</dbReference>
<organism evidence="3 4">
    <name type="scientific">Verticiella sediminum</name>
    <dbReference type="NCBI Taxonomy" id="1247510"/>
    <lineage>
        <taxon>Bacteria</taxon>
        <taxon>Pseudomonadati</taxon>
        <taxon>Pseudomonadota</taxon>
        <taxon>Betaproteobacteria</taxon>
        <taxon>Burkholderiales</taxon>
        <taxon>Alcaligenaceae</taxon>
        <taxon>Verticiella</taxon>
    </lineage>
</organism>
<feature type="domain" description="Xaa-Pro dipeptidyl-peptidase C-terminal" evidence="2">
    <location>
        <begin position="309"/>
        <end position="546"/>
    </location>
</feature>
<protein>
    <submittedName>
        <fullName evidence="3">CocE/NonD family hydrolase</fullName>
    </submittedName>
</protein>
<reference evidence="3 4" key="1">
    <citation type="submission" date="2019-07" db="EMBL/GenBank/DDBJ databases">
        <title>Qingshengfaniella alkalisoli gen. nov., sp. nov., isolated from saline soil.</title>
        <authorList>
            <person name="Xu L."/>
            <person name="Huang X.-X."/>
            <person name="Sun J.-Q."/>
        </authorList>
    </citation>
    <scope>NUCLEOTIDE SEQUENCE [LARGE SCALE GENOMIC DNA]</scope>
    <source>
        <strain evidence="3 4">DSM 27279</strain>
    </source>
</reference>
<dbReference type="Gene3D" id="2.60.120.260">
    <property type="entry name" value="Galactose-binding domain-like"/>
    <property type="match status" value="1"/>
</dbReference>
<dbReference type="InterPro" id="IPR050585">
    <property type="entry name" value="Xaa-Pro_dipeptidyl-ppase/CocE"/>
</dbReference>
<dbReference type="RefSeq" id="WP_143949534.1">
    <property type="nucleotide sequence ID" value="NZ_BAABMB010000007.1"/>
</dbReference>
<dbReference type="SUPFAM" id="SSF49785">
    <property type="entry name" value="Galactose-binding domain-like"/>
    <property type="match status" value="1"/>
</dbReference>
<dbReference type="Proteomes" id="UP000318405">
    <property type="component" value="Unassembled WGS sequence"/>
</dbReference>
<dbReference type="InterPro" id="IPR008979">
    <property type="entry name" value="Galactose-bd-like_sf"/>
</dbReference>
<dbReference type="GO" id="GO:0008239">
    <property type="term" value="F:dipeptidyl-peptidase activity"/>
    <property type="evidence" value="ECO:0007669"/>
    <property type="project" value="InterPro"/>
</dbReference>
<dbReference type="InterPro" id="IPR005674">
    <property type="entry name" value="CocE/Ser_esterase"/>
</dbReference>